<protein>
    <recommendedName>
        <fullName evidence="2">NACHT N-terminal Helical domain-containing protein</fullName>
    </recommendedName>
</protein>
<dbReference type="EMBL" id="JBBDHD010000046">
    <property type="protein sequence ID" value="MFH7597136.1"/>
    <property type="molecule type" value="Genomic_DNA"/>
</dbReference>
<feature type="domain" description="NACHT N-terminal Helical" evidence="2">
    <location>
        <begin position="9"/>
        <end position="174"/>
    </location>
</feature>
<gene>
    <name evidence="3" type="ORF">WDV06_18845</name>
</gene>
<dbReference type="Pfam" id="PF22733">
    <property type="entry name" value="NNH1"/>
    <property type="match status" value="1"/>
</dbReference>
<dbReference type="Gene3D" id="3.40.50.300">
    <property type="entry name" value="P-loop containing nucleotide triphosphate hydrolases"/>
    <property type="match status" value="1"/>
</dbReference>
<feature type="compositionally biased region" description="Low complexity" evidence="1">
    <location>
        <begin position="309"/>
        <end position="318"/>
    </location>
</feature>
<sequence length="328" mass="34782">MAGAETAVLRAASTAAGWLWRTRLGQVPGARLTDRPVRPAARWRRPEELGPPEARRPAEGPAERLGGAGSGLPEHERLAALDAVADAFAALGGAGADALFAADLDPARLTALLPVPAGAGLSPGAEALARDLIRLACAHAVEYLTTLPSFGARADVELVRRTGALQRSVDRLAERGDGTAHAFEERYARWMADTHGRLRLFGLTTGRAREEWPLDLAYIGLAVSAEEYRLQPGEPGPHPTTVKAEQALGAADRAVLQGPAGSGKSTLLQWLAVNTARRTGGPRWDTRVPGRTLRAGPHRLPPPERPRGPARAARSHASGVDRAAQRRL</sequence>
<dbReference type="Proteomes" id="UP001610631">
    <property type="component" value="Unassembled WGS sequence"/>
</dbReference>
<evidence type="ECO:0000313" key="3">
    <source>
        <dbReference type="EMBL" id="MFH7597136.1"/>
    </source>
</evidence>
<evidence type="ECO:0000259" key="2">
    <source>
        <dbReference type="Pfam" id="PF22733"/>
    </source>
</evidence>
<dbReference type="InterPro" id="IPR054547">
    <property type="entry name" value="NNH1"/>
</dbReference>
<reference evidence="3 4" key="1">
    <citation type="submission" date="2024-03" db="EMBL/GenBank/DDBJ databases">
        <title>Whole genome sequencing of Streptomyces racemochromogenes, to identify antimicrobial biosynthetic gene clusters.</title>
        <authorList>
            <person name="Suryawanshi P."/>
            <person name="Krishnaraj P.U."/>
            <person name="Arun Y.P."/>
            <person name="Suryawanshi M.P."/>
            <person name="Rakshit O."/>
        </authorList>
    </citation>
    <scope>NUCLEOTIDE SEQUENCE [LARGE SCALE GENOMIC DNA]</scope>
    <source>
        <strain evidence="3 4">AUDT626</strain>
    </source>
</reference>
<feature type="region of interest" description="Disordered" evidence="1">
    <location>
        <begin position="279"/>
        <end position="328"/>
    </location>
</feature>
<accession>A0ABW7PGI7</accession>
<organism evidence="3 4">
    <name type="scientific">Streptomyces racemochromogenes</name>
    <dbReference type="NCBI Taxonomy" id="67353"/>
    <lineage>
        <taxon>Bacteria</taxon>
        <taxon>Bacillati</taxon>
        <taxon>Actinomycetota</taxon>
        <taxon>Actinomycetes</taxon>
        <taxon>Kitasatosporales</taxon>
        <taxon>Streptomycetaceae</taxon>
        <taxon>Streptomyces</taxon>
    </lineage>
</organism>
<evidence type="ECO:0000256" key="1">
    <source>
        <dbReference type="SAM" id="MobiDB-lite"/>
    </source>
</evidence>
<comment type="caution">
    <text evidence="3">The sequence shown here is derived from an EMBL/GenBank/DDBJ whole genome shotgun (WGS) entry which is preliminary data.</text>
</comment>
<proteinExistence type="predicted"/>
<keyword evidence="4" id="KW-1185">Reference proteome</keyword>
<name>A0ABW7PGI7_9ACTN</name>
<evidence type="ECO:0000313" key="4">
    <source>
        <dbReference type="Proteomes" id="UP001610631"/>
    </source>
</evidence>
<dbReference type="InterPro" id="IPR027417">
    <property type="entry name" value="P-loop_NTPase"/>
</dbReference>
<feature type="region of interest" description="Disordered" evidence="1">
    <location>
        <begin position="31"/>
        <end position="71"/>
    </location>
</feature>
<dbReference type="RefSeq" id="WP_395510924.1">
    <property type="nucleotide sequence ID" value="NZ_JBBDHD010000046.1"/>
</dbReference>
<feature type="compositionally biased region" description="Basic and acidic residues" evidence="1">
    <location>
        <begin position="44"/>
        <end position="62"/>
    </location>
</feature>